<organism evidence="1 2">
    <name type="scientific">Carpediemonas membranifera</name>
    <dbReference type="NCBI Taxonomy" id="201153"/>
    <lineage>
        <taxon>Eukaryota</taxon>
        <taxon>Metamonada</taxon>
        <taxon>Carpediemonas-like organisms</taxon>
        <taxon>Carpediemonas</taxon>
    </lineage>
</organism>
<keyword evidence="2" id="KW-1185">Reference proteome</keyword>
<proteinExistence type="predicted"/>
<sequence>MGGGASVLGQTVTSVAQSGQSRLPELPSSVAMVTSRIPEQYIPFSTILSPMLNPARYKLSQDDEDDEFERSFLATTANFDDDVDINDSDTHSPSDSGAGLFDDELDDHVFMLDEDEAEEDLKAAVPLQAICRAQIIRHTTKIGVESTIVNIGKELSAEKKKTLGKSGSSKAIHVNRTGDSVRAAVIAEMSAEAEAALEQTAQKGLAAMVTAQQEAYLKDQGI</sequence>
<gene>
    <name evidence="1" type="ORF">J8273_5191</name>
</gene>
<name>A0A8J6B1D9_9EUKA</name>
<comment type="caution">
    <text evidence="1">The sequence shown here is derived from an EMBL/GenBank/DDBJ whole genome shotgun (WGS) entry which is preliminary data.</text>
</comment>
<protein>
    <submittedName>
        <fullName evidence="1">Uncharacterized protein</fullName>
    </submittedName>
</protein>
<dbReference type="EMBL" id="JAHDYR010000038">
    <property type="protein sequence ID" value="KAG9392209.1"/>
    <property type="molecule type" value="Genomic_DNA"/>
</dbReference>
<evidence type="ECO:0000313" key="1">
    <source>
        <dbReference type="EMBL" id="KAG9392209.1"/>
    </source>
</evidence>
<reference evidence="1" key="1">
    <citation type="submission" date="2021-05" db="EMBL/GenBank/DDBJ databases">
        <title>A free-living protist that lacks canonical eukaryotic 1 DNA replication and segregation systems.</title>
        <authorList>
            <person name="Salas-Leiva D.E."/>
            <person name="Tromer E.C."/>
            <person name="Curtis B.A."/>
            <person name="Jerlstrom-Hultqvist J."/>
            <person name="Kolisko M."/>
            <person name="Yi Z."/>
            <person name="Salas-Leiva J.S."/>
            <person name="Gallot-Lavallee L."/>
            <person name="Kops G.J.P.L."/>
            <person name="Archibald J.M."/>
            <person name="Simpson A.G.B."/>
            <person name="Roger A.J."/>
        </authorList>
    </citation>
    <scope>NUCLEOTIDE SEQUENCE</scope>
    <source>
        <strain evidence="1">BICM</strain>
    </source>
</reference>
<evidence type="ECO:0000313" key="2">
    <source>
        <dbReference type="Proteomes" id="UP000717585"/>
    </source>
</evidence>
<dbReference type="AlphaFoldDB" id="A0A8J6B1D9"/>
<dbReference type="Proteomes" id="UP000717585">
    <property type="component" value="Unassembled WGS sequence"/>
</dbReference>
<accession>A0A8J6B1D9</accession>